<dbReference type="OrthoDB" id="291748at2759"/>
<name>A0A078BDT4_STYLE</name>
<evidence type="ECO:0000313" key="4">
    <source>
        <dbReference type="Proteomes" id="UP000039865"/>
    </source>
</evidence>
<protein>
    <recommendedName>
        <fullName evidence="5">tRNA (GuanineN(7))methyltransferase</fullName>
    </recommendedName>
</protein>
<keyword evidence="2" id="KW-0472">Membrane</keyword>
<reference evidence="3 4" key="1">
    <citation type="submission" date="2014-06" db="EMBL/GenBank/DDBJ databases">
        <authorList>
            <person name="Swart Estienne"/>
        </authorList>
    </citation>
    <scope>NUCLEOTIDE SEQUENCE [LARGE SCALE GENOMIC DNA]</scope>
    <source>
        <strain evidence="3 4">130c</strain>
    </source>
</reference>
<sequence length="1140" mass="132898">MSPSKKNSNRHLKLVEEEEVKQFDQNDGERQQQNIEADQDPIQIYTNKNIDMTSEKYRDRRLSQSVGKKKNSNAYIKSQRKNRSKNQSPNQSFIQDRQSKTPDRSESPMYGESDKSSNPNLRGLMESQTLQKMKNKYFLSLGYGVNAYFDTLASFIKLYGIMSIINLVIIYIYNQYDGMKSLSGAPLSAKLSIGNLGFSEPLCSSVNFGVNHNLLACPYGSIQKVHSFGIHASQKQNLPPVNDAISITSFIEFLNIFKPKDKGLRCVNKNNDVCNKFIDLKKAQKSIEEECIGKDACYLENFYQFLKNTGYSNDEELYQSCIDDDAVFYVQVQCLQSEEQLEEKSRSGLLVSFLVIIQAIIFTYFIQQFKKRASEKYEEWDLATTTTSDYTVEFKIHKEMFDAFCQKDKELRAKLTLTEENDILERQNFKGSLFRDTLKRNKSNILNSSRIFRFKEHLINEIEQILAMRPACVDPEIKRIKIVDVVFAFKSSVIIRKLMDRGTYIMSSEQDKIIKVEQELDNILTEKQEEFSEPVRAYIIFQDEEGYQRACHMSKQTVCCQDRADHYWYGKPVYFKAAPEPSNIMWENQYWPFWLKTFRKISTFLIVVLILLVQVSFMFLITKKNVQFQSKYPIVDCHDIKQVYGDNLQKFAILQWHDFSNDLNTDQRSAHLCFCENLVNHDGIQAALLNEYTTTNKKGDMIGGQICSEFLQGKYILKVTKFGISLMILMFNYLLRTTIIDLVKWIGKKTFSSQMNSILKFLFISQFINTGLILLSVHSNFENAHLPYVKKIFNGSYPDFTMEWYYKIGSIYTQTLFILGLSPLIDTIKISIYNRIKQYKDSKTITKIKPLQEIQSQSKTKSQFIECYSGPEMLIHYRYSGIIVNVFVSMLYGVGVPMIIPVVLMNFIIQYCLDRLLTVYLYKQPPLFDQQLTQTALNILQWGVILYLGFGYWMLSNKQIFTNTIHPKEYAKEIIYTGHDIANIEIDHAFPVLVFLIAVAAVLFFVMIKNFIEEYFIKSSQEQELLGFEGLVRFYKSLYKSDLDFWIQEEMKLKDFSLSQMRIANISYLAYKSKHEQMVEEKGLQTVGCYELLAQPKYKELLQYVPISHRIKLSEGQTIKQYGFSDKLRKYIDFPYLNDD</sequence>
<feature type="transmembrane region" description="Helical" evidence="2">
    <location>
        <begin position="601"/>
        <end position="621"/>
    </location>
</feature>
<evidence type="ECO:0000256" key="2">
    <source>
        <dbReference type="SAM" id="Phobius"/>
    </source>
</evidence>
<dbReference type="Proteomes" id="UP000039865">
    <property type="component" value="Unassembled WGS sequence"/>
</dbReference>
<proteinExistence type="predicted"/>
<feature type="region of interest" description="Disordered" evidence="1">
    <location>
        <begin position="1"/>
        <end position="122"/>
    </location>
</feature>
<evidence type="ECO:0008006" key="5">
    <source>
        <dbReference type="Google" id="ProtNLM"/>
    </source>
</evidence>
<feature type="transmembrane region" description="Helical" evidence="2">
    <location>
        <begin position="758"/>
        <end position="777"/>
    </location>
</feature>
<dbReference type="InterPro" id="IPR045122">
    <property type="entry name" value="Csc1-like"/>
</dbReference>
<gene>
    <name evidence="3" type="primary">Contig3435.g3672</name>
    <name evidence="3" type="ORF">STYLEM_20486</name>
</gene>
<dbReference type="InParanoid" id="A0A078BDT4"/>
<dbReference type="AlphaFoldDB" id="A0A078BDT4"/>
<keyword evidence="4" id="KW-1185">Reference proteome</keyword>
<feature type="transmembrane region" description="Helical" evidence="2">
    <location>
        <begin position="804"/>
        <end position="825"/>
    </location>
</feature>
<feature type="transmembrane region" description="Helical" evidence="2">
    <location>
        <begin position="155"/>
        <end position="173"/>
    </location>
</feature>
<dbReference type="GO" id="GO:0005886">
    <property type="term" value="C:plasma membrane"/>
    <property type="evidence" value="ECO:0007669"/>
    <property type="project" value="TreeGrafter"/>
</dbReference>
<feature type="transmembrane region" description="Helical" evidence="2">
    <location>
        <begin position="989"/>
        <end position="1008"/>
    </location>
</feature>
<evidence type="ECO:0000256" key="1">
    <source>
        <dbReference type="SAM" id="MobiDB-lite"/>
    </source>
</evidence>
<feature type="compositionally biased region" description="Basic and acidic residues" evidence="1">
    <location>
        <begin position="53"/>
        <end position="62"/>
    </location>
</feature>
<dbReference type="PANTHER" id="PTHR13018">
    <property type="entry name" value="PROBABLE MEMBRANE PROTEIN DUF221-RELATED"/>
    <property type="match status" value="1"/>
</dbReference>
<feature type="transmembrane region" description="Helical" evidence="2">
    <location>
        <begin position="722"/>
        <end position="746"/>
    </location>
</feature>
<feature type="compositionally biased region" description="Basic and acidic residues" evidence="1">
    <location>
        <begin position="97"/>
        <end position="106"/>
    </location>
</feature>
<keyword evidence="2" id="KW-1133">Transmembrane helix</keyword>
<feature type="transmembrane region" description="Helical" evidence="2">
    <location>
        <begin position="347"/>
        <end position="366"/>
    </location>
</feature>
<feature type="compositionally biased region" description="Basic and acidic residues" evidence="1">
    <location>
        <begin position="20"/>
        <end position="30"/>
    </location>
</feature>
<dbReference type="EMBL" id="CCKQ01019311">
    <property type="protein sequence ID" value="CDW91332.1"/>
    <property type="molecule type" value="Genomic_DNA"/>
</dbReference>
<keyword evidence="2" id="KW-0812">Transmembrane</keyword>
<dbReference type="PANTHER" id="PTHR13018:SF135">
    <property type="entry name" value="CSC1_OSCA1-LIKE 7TM REGION DOMAIN-CONTAINING PROTEIN"/>
    <property type="match status" value="1"/>
</dbReference>
<evidence type="ECO:0000313" key="3">
    <source>
        <dbReference type="EMBL" id="CDW91332.1"/>
    </source>
</evidence>
<feature type="compositionally biased region" description="Polar residues" evidence="1">
    <location>
        <begin position="85"/>
        <end position="96"/>
    </location>
</feature>
<accession>A0A078BDT4</accession>
<dbReference type="GO" id="GO:0005227">
    <property type="term" value="F:calcium-activated cation channel activity"/>
    <property type="evidence" value="ECO:0007669"/>
    <property type="project" value="InterPro"/>
</dbReference>
<feature type="transmembrane region" description="Helical" evidence="2">
    <location>
        <begin position="935"/>
        <end position="955"/>
    </location>
</feature>
<feature type="transmembrane region" description="Helical" evidence="2">
    <location>
        <begin position="882"/>
        <end position="909"/>
    </location>
</feature>
<organism evidence="3 4">
    <name type="scientific">Stylonychia lemnae</name>
    <name type="common">Ciliate</name>
    <dbReference type="NCBI Taxonomy" id="5949"/>
    <lineage>
        <taxon>Eukaryota</taxon>
        <taxon>Sar</taxon>
        <taxon>Alveolata</taxon>
        <taxon>Ciliophora</taxon>
        <taxon>Intramacronucleata</taxon>
        <taxon>Spirotrichea</taxon>
        <taxon>Stichotrichia</taxon>
        <taxon>Sporadotrichida</taxon>
        <taxon>Oxytrichidae</taxon>
        <taxon>Stylonychinae</taxon>
        <taxon>Stylonychia</taxon>
    </lineage>
</organism>